<evidence type="ECO:0000256" key="1">
    <source>
        <dbReference type="SAM" id="MobiDB-lite"/>
    </source>
</evidence>
<keyword evidence="3" id="KW-1185">Reference proteome</keyword>
<reference evidence="2 3" key="1">
    <citation type="journal article" date="2023" name="Commun. Biol.">
        <title>Genome analysis of Parmales, the sister group of diatoms, reveals the evolutionary specialization of diatoms from phago-mixotrophs to photoautotrophs.</title>
        <authorList>
            <person name="Ban H."/>
            <person name="Sato S."/>
            <person name="Yoshikawa S."/>
            <person name="Yamada K."/>
            <person name="Nakamura Y."/>
            <person name="Ichinomiya M."/>
            <person name="Sato N."/>
            <person name="Blanc-Mathieu R."/>
            <person name="Endo H."/>
            <person name="Kuwata A."/>
            <person name="Ogata H."/>
        </authorList>
    </citation>
    <scope>NUCLEOTIDE SEQUENCE [LARGE SCALE GENOMIC DNA]</scope>
</reference>
<evidence type="ECO:0000313" key="3">
    <source>
        <dbReference type="Proteomes" id="UP001165060"/>
    </source>
</evidence>
<comment type="caution">
    <text evidence="2">The sequence shown here is derived from an EMBL/GenBank/DDBJ whole genome shotgun (WGS) entry which is preliminary data.</text>
</comment>
<dbReference type="InterPro" id="IPR011992">
    <property type="entry name" value="EF-hand-dom_pair"/>
</dbReference>
<accession>A0ABQ6N167</accession>
<evidence type="ECO:0008006" key="4">
    <source>
        <dbReference type="Google" id="ProtNLM"/>
    </source>
</evidence>
<organism evidence="2 3">
    <name type="scientific">Tetraparma gracilis</name>
    <dbReference type="NCBI Taxonomy" id="2962635"/>
    <lineage>
        <taxon>Eukaryota</taxon>
        <taxon>Sar</taxon>
        <taxon>Stramenopiles</taxon>
        <taxon>Ochrophyta</taxon>
        <taxon>Bolidophyceae</taxon>
        <taxon>Parmales</taxon>
        <taxon>Triparmaceae</taxon>
        <taxon>Tetraparma</taxon>
    </lineage>
</organism>
<protein>
    <recommendedName>
        <fullName evidence="4">EF-hand domain-containing protein</fullName>
    </recommendedName>
</protein>
<feature type="region of interest" description="Disordered" evidence="1">
    <location>
        <begin position="310"/>
        <end position="347"/>
    </location>
</feature>
<dbReference type="Proteomes" id="UP001165060">
    <property type="component" value="Unassembled WGS sequence"/>
</dbReference>
<proteinExistence type="predicted"/>
<feature type="region of interest" description="Disordered" evidence="1">
    <location>
        <begin position="79"/>
        <end position="102"/>
    </location>
</feature>
<dbReference type="SUPFAM" id="SSF47473">
    <property type="entry name" value="EF-hand"/>
    <property type="match status" value="1"/>
</dbReference>
<feature type="compositionally biased region" description="Basic and acidic residues" evidence="1">
    <location>
        <begin position="320"/>
        <end position="334"/>
    </location>
</feature>
<dbReference type="EMBL" id="BRYB01000763">
    <property type="protein sequence ID" value="GMI37174.1"/>
    <property type="molecule type" value="Genomic_DNA"/>
</dbReference>
<dbReference type="Gene3D" id="1.10.238.10">
    <property type="entry name" value="EF-hand"/>
    <property type="match status" value="1"/>
</dbReference>
<name>A0ABQ6N167_9STRA</name>
<gene>
    <name evidence="2" type="ORF">TeGR_g3690</name>
</gene>
<sequence>MSAVHGKKFYGYQGFVPTYLVHPPSMKTGESHEYLKNKYTTVGQGQTYKTTIGSSSMNFDNAPMSTEQLATVETGDYKVPDRRGVSANHDSAPPEERTKPMYGHTMYNSTFRNFGSEAESVLSRTAEDLRPAFEKMQDRNGELSLKEIKRWLGLALDFEHAPDWIVLKFLKCFDENPSGRFTFQEVVDAFPKIQRIVKKDTTKDVAGKPEWLVASKKMAPKVLQNLGVKSAMQIATAKYADRKYSNGKGGMWSCDEDMLTGTTRDTYHIPGYAGHIPLSKRNPIVQQQGDAKVPREIKNNLRLIYSHDLPGYTGHQPKAARNDIGEKKGGRDPRTTAGSAALGEDIL</sequence>
<evidence type="ECO:0000313" key="2">
    <source>
        <dbReference type="EMBL" id="GMI37174.1"/>
    </source>
</evidence>